<feature type="binding site" evidence="7">
    <location>
        <position position="121"/>
    </location>
    <ligand>
        <name>Zn(2+)</name>
        <dbReference type="ChEBI" id="CHEBI:29105"/>
    </ligand>
</feature>
<evidence type="ECO:0000256" key="6">
    <source>
        <dbReference type="ARBA" id="ARBA00023163"/>
    </source>
</evidence>
<gene>
    <name evidence="8" type="ORF">EIL87_26435</name>
</gene>
<dbReference type="EMBL" id="RSAA01000035">
    <property type="protein sequence ID" value="RRO13292.1"/>
    <property type="molecule type" value="Genomic_DNA"/>
</dbReference>
<dbReference type="GO" id="GO:1900376">
    <property type="term" value="P:regulation of secondary metabolite biosynthetic process"/>
    <property type="evidence" value="ECO:0007669"/>
    <property type="project" value="TreeGrafter"/>
</dbReference>
<keyword evidence="2" id="KW-0678">Repressor</keyword>
<evidence type="ECO:0000256" key="7">
    <source>
        <dbReference type="PIRSR" id="PIRSR602481-1"/>
    </source>
</evidence>
<dbReference type="RefSeq" id="WP_125093372.1">
    <property type="nucleotide sequence ID" value="NZ_RSAA01000035.1"/>
</dbReference>
<dbReference type="CDD" id="cd07153">
    <property type="entry name" value="Fur_like"/>
    <property type="match status" value="1"/>
</dbReference>
<reference evidence="8 9" key="1">
    <citation type="submission" date="2018-11" db="EMBL/GenBank/DDBJ databases">
        <title>Saccharopolyspora rhizosphaerae sp. nov., an actinomycete isolated from rhizosphere soil in Thailand.</title>
        <authorList>
            <person name="Intra B."/>
            <person name="Euanorasetr J."/>
            <person name="Take A."/>
            <person name="Inahashi Y."/>
            <person name="Mori M."/>
            <person name="Panbangred W."/>
            <person name="Matsumoto A."/>
        </authorList>
    </citation>
    <scope>NUCLEOTIDE SEQUENCE [LARGE SCALE GENOMIC DNA]</scope>
    <source>
        <strain evidence="8 9">H219</strain>
    </source>
</reference>
<evidence type="ECO:0000313" key="9">
    <source>
        <dbReference type="Proteomes" id="UP000274515"/>
    </source>
</evidence>
<keyword evidence="4" id="KW-0805">Transcription regulation</keyword>
<evidence type="ECO:0000256" key="4">
    <source>
        <dbReference type="ARBA" id="ARBA00023015"/>
    </source>
</evidence>
<protein>
    <submittedName>
        <fullName evidence="8">Transcriptional repressor</fullName>
    </submittedName>
</protein>
<dbReference type="PANTHER" id="PTHR33202">
    <property type="entry name" value="ZINC UPTAKE REGULATION PROTEIN"/>
    <property type="match status" value="1"/>
</dbReference>
<feature type="binding site" evidence="7">
    <location>
        <position position="78"/>
    </location>
    <ligand>
        <name>Zn(2+)</name>
        <dbReference type="ChEBI" id="CHEBI:29105"/>
    </ligand>
</feature>
<comment type="caution">
    <text evidence="8">The sequence shown here is derived from an EMBL/GenBank/DDBJ whole genome shotgun (WGS) entry which is preliminary data.</text>
</comment>
<comment type="cofactor">
    <cofactor evidence="7">
        <name>Zn(2+)</name>
        <dbReference type="ChEBI" id="CHEBI:29105"/>
    </cofactor>
    <text evidence="7">Binds 1 zinc ion per subunit.</text>
</comment>
<accession>A0A426JJC3</accession>
<keyword evidence="9" id="KW-1185">Reference proteome</keyword>
<dbReference type="GO" id="GO:0003700">
    <property type="term" value="F:DNA-binding transcription factor activity"/>
    <property type="evidence" value="ECO:0007669"/>
    <property type="project" value="InterPro"/>
</dbReference>
<keyword evidence="7" id="KW-0479">Metal-binding</keyword>
<name>A0A426JJC3_9PSEU</name>
<dbReference type="SUPFAM" id="SSF46785">
    <property type="entry name" value="Winged helix' DNA-binding domain"/>
    <property type="match status" value="1"/>
</dbReference>
<dbReference type="AlphaFoldDB" id="A0A426JJC3"/>
<keyword evidence="5" id="KW-0238">DNA-binding</keyword>
<evidence type="ECO:0000256" key="3">
    <source>
        <dbReference type="ARBA" id="ARBA00022833"/>
    </source>
</evidence>
<dbReference type="GO" id="GO:0045892">
    <property type="term" value="P:negative regulation of DNA-templated transcription"/>
    <property type="evidence" value="ECO:0007669"/>
    <property type="project" value="TreeGrafter"/>
</dbReference>
<evidence type="ECO:0000256" key="1">
    <source>
        <dbReference type="ARBA" id="ARBA00007957"/>
    </source>
</evidence>
<organism evidence="8 9">
    <name type="scientific">Saccharopolyspora rhizosphaerae</name>
    <dbReference type="NCBI Taxonomy" id="2492662"/>
    <lineage>
        <taxon>Bacteria</taxon>
        <taxon>Bacillati</taxon>
        <taxon>Actinomycetota</taxon>
        <taxon>Actinomycetes</taxon>
        <taxon>Pseudonocardiales</taxon>
        <taxon>Pseudonocardiaceae</taxon>
        <taxon>Saccharopolyspora</taxon>
    </lineage>
</organism>
<evidence type="ECO:0000256" key="5">
    <source>
        <dbReference type="ARBA" id="ARBA00023125"/>
    </source>
</evidence>
<comment type="similarity">
    <text evidence="1">Belongs to the Fur family.</text>
</comment>
<dbReference type="OrthoDB" id="8659436at2"/>
<dbReference type="InterPro" id="IPR043135">
    <property type="entry name" value="Fur_C"/>
</dbReference>
<dbReference type="GO" id="GO:0008270">
    <property type="term" value="F:zinc ion binding"/>
    <property type="evidence" value="ECO:0007669"/>
    <property type="project" value="TreeGrafter"/>
</dbReference>
<dbReference type="Proteomes" id="UP000274515">
    <property type="component" value="Unassembled WGS sequence"/>
</dbReference>
<dbReference type="Pfam" id="PF01475">
    <property type="entry name" value="FUR"/>
    <property type="match status" value="1"/>
</dbReference>
<evidence type="ECO:0000313" key="8">
    <source>
        <dbReference type="EMBL" id="RRO13292.1"/>
    </source>
</evidence>
<feature type="binding site" evidence="7">
    <location>
        <position position="81"/>
    </location>
    <ligand>
        <name>Zn(2+)</name>
        <dbReference type="ChEBI" id="CHEBI:29105"/>
    </ligand>
</feature>
<keyword evidence="6" id="KW-0804">Transcription</keyword>
<dbReference type="Gene3D" id="1.10.10.10">
    <property type="entry name" value="Winged helix-like DNA-binding domain superfamily/Winged helix DNA-binding domain"/>
    <property type="match status" value="1"/>
</dbReference>
<keyword evidence="3 7" id="KW-0862">Zinc</keyword>
<sequence>MRMTPQRQLVLDAVRELGHATPEQVCKKVQETAPTINITTIYRALDLLEQLGLVRHTHLGHGAPTYSAEEHEHVHLACHRCGRIDEVATETMDDLAERLRREHGFALDATHLALSGTCRECQEADIG</sequence>
<dbReference type="PANTHER" id="PTHR33202:SF7">
    <property type="entry name" value="FERRIC UPTAKE REGULATION PROTEIN"/>
    <property type="match status" value="1"/>
</dbReference>
<feature type="binding site" evidence="7">
    <location>
        <position position="118"/>
    </location>
    <ligand>
        <name>Zn(2+)</name>
        <dbReference type="ChEBI" id="CHEBI:29105"/>
    </ligand>
</feature>
<dbReference type="GO" id="GO:0000976">
    <property type="term" value="F:transcription cis-regulatory region binding"/>
    <property type="evidence" value="ECO:0007669"/>
    <property type="project" value="TreeGrafter"/>
</dbReference>
<dbReference type="InterPro" id="IPR036388">
    <property type="entry name" value="WH-like_DNA-bd_sf"/>
</dbReference>
<dbReference type="InterPro" id="IPR036390">
    <property type="entry name" value="WH_DNA-bd_sf"/>
</dbReference>
<dbReference type="Gene3D" id="3.30.1490.190">
    <property type="match status" value="1"/>
</dbReference>
<dbReference type="InterPro" id="IPR002481">
    <property type="entry name" value="FUR"/>
</dbReference>
<evidence type="ECO:0000256" key="2">
    <source>
        <dbReference type="ARBA" id="ARBA00022491"/>
    </source>
</evidence>
<proteinExistence type="inferred from homology"/>